<name>A0A7W8XVL9_9HYPH</name>
<proteinExistence type="predicted"/>
<gene>
    <name evidence="1" type="ORF">GGD50_004860</name>
</gene>
<reference evidence="1 2" key="1">
    <citation type="submission" date="2020-08" db="EMBL/GenBank/DDBJ databases">
        <title>Genomic Encyclopedia of Type Strains, Phase IV (KMG-V): Genome sequencing to study the core and pangenomes of soil and plant-associated prokaryotes.</title>
        <authorList>
            <person name="Whitman W."/>
        </authorList>
    </citation>
    <scope>NUCLEOTIDE SEQUENCE [LARGE SCALE GENOMIC DNA]</scope>
    <source>
        <strain evidence="1 2">SEMIA 4064</strain>
    </source>
</reference>
<evidence type="ECO:0000313" key="2">
    <source>
        <dbReference type="Proteomes" id="UP000549882"/>
    </source>
</evidence>
<dbReference type="AlphaFoldDB" id="A0A7W8XVL9"/>
<evidence type="ECO:0000313" key="1">
    <source>
        <dbReference type="EMBL" id="MBB5576225.1"/>
    </source>
</evidence>
<protein>
    <submittedName>
        <fullName evidence="1">Uncharacterized protein</fullName>
    </submittedName>
</protein>
<comment type="caution">
    <text evidence="1">The sequence shown here is derived from an EMBL/GenBank/DDBJ whole genome shotgun (WGS) entry which is preliminary data.</text>
</comment>
<dbReference type="Proteomes" id="UP000549882">
    <property type="component" value="Unassembled WGS sequence"/>
</dbReference>
<organism evidence="1 2">
    <name type="scientific">Rhizobium paranaense</name>
    <dbReference type="NCBI Taxonomy" id="1650438"/>
    <lineage>
        <taxon>Bacteria</taxon>
        <taxon>Pseudomonadati</taxon>
        <taxon>Pseudomonadota</taxon>
        <taxon>Alphaproteobacteria</taxon>
        <taxon>Hyphomicrobiales</taxon>
        <taxon>Rhizobiaceae</taxon>
        <taxon>Rhizobium/Agrobacterium group</taxon>
        <taxon>Rhizobium</taxon>
    </lineage>
</organism>
<sequence>MTFSTLTPLERAILDHIGPMLSSEEHIYLDEAGEKVLHHASHLKEGGDLADEIKARLLNGEKLKLLHNHPNGGSLSSFDWKVMTEHFGQLEMIVVTPWDSVHRGRVDYDFQADEMKLVLPRLNTVFNEMSHLIRVPYISSLNPSLPVDAERVTSIYMNQRLFGLGIVDYGAELSLADHSVIIDLLREPLRNVWDKLLIKRLP</sequence>
<keyword evidence="2" id="KW-1185">Reference proteome</keyword>
<dbReference type="RefSeq" id="WP_004129870.1">
    <property type="nucleotide sequence ID" value="NZ_JACHBI010000011.1"/>
</dbReference>
<accession>A0A7W8XVL9</accession>
<dbReference type="EMBL" id="JACHBI010000011">
    <property type="protein sequence ID" value="MBB5576225.1"/>
    <property type="molecule type" value="Genomic_DNA"/>
</dbReference>